<organism evidence="2 3">
    <name type="scientific">Malikia spinosa</name>
    <dbReference type="NCBI Taxonomy" id="86180"/>
    <lineage>
        <taxon>Bacteria</taxon>
        <taxon>Pseudomonadati</taxon>
        <taxon>Pseudomonadota</taxon>
        <taxon>Betaproteobacteria</taxon>
        <taxon>Burkholderiales</taxon>
        <taxon>Comamonadaceae</taxon>
        <taxon>Malikia</taxon>
    </lineage>
</organism>
<reference evidence="2 3" key="1">
    <citation type="submission" date="2018-03" db="EMBL/GenBank/DDBJ databases">
        <title>Comparative genomics illustrates the genes involved in a hyperalkaliphilic mechanisms of Serpentinomonas isolated from highly-alkaline calcium-rich serpentinized springs.</title>
        <authorList>
            <person name="Suzuki S."/>
            <person name="Ishii S."/>
            <person name="Walworth N."/>
            <person name="Bird L."/>
            <person name="Kuenen J.G."/>
            <person name="Nealson K.H."/>
        </authorList>
    </citation>
    <scope>NUCLEOTIDE SEQUENCE [LARGE SCALE GENOMIC DNA]</scope>
    <source>
        <strain evidence="2 3">83</strain>
    </source>
</reference>
<dbReference type="RefSeq" id="WP_105729981.1">
    <property type="nucleotide sequence ID" value="NZ_JAVBYE010000072.1"/>
</dbReference>
<feature type="compositionally biased region" description="Basic residues" evidence="1">
    <location>
        <begin position="1"/>
        <end position="16"/>
    </location>
</feature>
<accession>A0A2S9KD87</accession>
<feature type="region of interest" description="Disordered" evidence="1">
    <location>
        <begin position="199"/>
        <end position="221"/>
    </location>
</feature>
<feature type="compositionally biased region" description="Polar residues" evidence="1">
    <location>
        <begin position="199"/>
        <end position="211"/>
    </location>
</feature>
<feature type="region of interest" description="Disordered" evidence="1">
    <location>
        <begin position="1"/>
        <end position="22"/>
    </location>
</feature>
<evidence type="ECO:0000313" key="3">
    <source>
        <dbReference type="Proteomes" id="UP000238326"/>
    </source>
</evidence>
<evidence type="ECO:0000313" key="2">
    <source>
        <dbReference type="EMBL" id="PRD68413.1"/>
    </source>
</evidence>
<sequence length="312" mass="34813">MKFHLGKRSMPRHPHSHQPGGGITQVVALVDERYLKWLAAQHASAPLQLQRHNLQPVLVDLLRQSAPDTQLLRAYVFSDQQVLDLCDDVVVRGVPQHAIDGGLGLVRSLGLELNQLAQHGGAGLVLILSDDERLIPYIDEAQWRGLKVALVSDEGSLDMPKLMTEDPSWARLLLQADRRLALGSTAWEALTVPGAVLQSSRPPVSQLPAQQSERDSDAGESYFSNALPSDDWLEQVRQVIQSWWSEETPDARLDLQEEMQNSQGVPPETDRHLLLRVRRELARTLSFQEKKAMRELIRATVLAPAQDLPVTS</sequence>
<keyword evidence="3" id="KW-1185">Reference proteome</keyword>
<name>A0A2S9KD87_9BURK</name>
<dbReference type="AlphaFoldDB" id="A0A2S9KD87"/>
<dbReference type="OrthoDB" id="8880170at2"/>
<gene>
    <name evidence="2" type="ORF">C6P61_11000</name>
</gene>
<evidence type="ECO:0000256" key="1">
    <source>
        <dbReference type="SAM" id="MobiDB-lite"/>
    </source>
</evidence>
<protein>
    <submittedName>
        <fullName evidence="2">Uncharacterized protein</fullName>
    </submittedName>
</protein>
<dbReference type="Proteomes" id="UP000238326">
    <property type="component" value="Unassembled WGS sequence"/>
</dbReference>
<comment type="caution">
    <text evidence="2">The sequence shown here is derived from an EMBL/GenBank/DDBJ whole genome shotgun (WGS) entry which is preliminary data.</text>
</comment>
<proteinExistence type="predicted"/>
<dbReference type="EMBL" id="PVLR01000030">
    <property type="protein sequence ID" value="PRD68413.1"/>
    <property type="molecule type" value="Genomic_DNA"/>
</dbReference>